<dbReference type="PANTHER" id="PTHR38011:SF7">
    <property type="entry name" value="2,5-DIAMINO-6-RIBOSYLAMINO-4(3H)-PYRIMIDINONE 5'-PHOSPHATE REDUCTASE"/>
    <property type="match status" value="1"/>
</dbReference>
<dbReference type="GO" id="GO:0050661">
    <property type="term" value="F:NADP binding"/>
    <property type="evidence" value="ECO:0007669"/>
    <property type="project" value="InterPro"/>
</dbReference>
<dbReference type="UniPathway" id="UPA00275">
    <property type="reaction ID" value="UER00401"/>
</dbReference>
<dbReference type="SUPFAM" id="SSF53927">
    <property type="entry name" value="Cytidine deaminase-like"/>
    <property type="match status" value="1"/>
</dbReference>
<evidence type="ECO:0000256" key="18">
    <source>
        <dbReference type="PIRSR" id="PIRSR006769-3"/>
    </source>
</evidence>
<comment type="similarity">
    <text evidence="4 15">In the N-terminal section; belongs to the cytidine and deoxycytidylate deaminase family.</text>
</comment>
<comment type="pathway">
    <text evidence="3 15">Cofactor biosynthesis; riboflavin biosynthesis; 5-amino-6-(D-ribitylamino)uracil from GTP: step 3/4.</text>
</comment>
<evidence type="ECO:0000256" key="3">
    <source>
        <dbReference type="ARBA" id="ARBA00004910"/>
    </source>
</evidence>
<keyword evidence="8 15" id="KW-0378">Hydrolase</keyword>
<feature type="binding site" evidence="18">
    <location>
        <position position="75"/>
    </location>
    <ligand>
        <name>Zn(2+)</name>
        <dbReference type="ChEBI" id="CHEBI:29105"/>
        <note>catalytic</note>
    </ligand>
</feature>
<dbReference type="GO" id="GO:0008835">
    <property type="term" value="F:diaminohydroxyphosphoribosylaminopyrimidine deaminase activity"/>
    <property type="evidence" value="ECO:0007669"/>
    <property type="project" value="UniProtKB-EC"/>
</dbReference>
<feature type="binding site" evidence="17">
    <location>
        <position position="170"/>
    </location>
    <ligand>
        <name>NADP(+)</name>
        <dbReference type="ChEBI" id="CHEBI:58349"/>
    </ligand>
</feature>
<dbReference type="Pfam" id="PF00383">
    <property type="entry name" value="dCMP_cyt_deam_1"/>
    <property type="match status" value="1"/>
</dbReference>
<comment type="pathway">
    <text evidence="2 15">Cofactor biosynthesis; riboflavin biosynthesis; 5-amino-6-(D-ribitylamino)uracil from GTP: step 2/4.</text>
</comment>
<comment type="catalytic activity">
    <reaction evidence="13 15">
        <text>5-amino-6-(5-phospho-D-ribitylamino)uracil + NADP(+) = 5-amino-6-(5-phospho-D-ribosylamino)uracil + NADPH + H(+)</text>
        <dbReference type="Rhea" id="RHEA:17845"/>
        <dbReference type="ChEBI" id="CHEBI:15378"/>
        <dbReference type="ChEBI" id="CHEBI:57783"/>
        <dbReference type="ChEBI" id="CHEBI:58349"/>
        <dbReference type="ChEBI" id="CHEBI:58421"/>
        <dbReference type="ChEBI" id="CHEBI:58453"/>
        <dbReference type="EC" id="1.1.1.193"/>
    </reaction>
</comment>
<dbReference type="NCBIfam" id="TIGR00227">
    <property type="entry name" value="ribD_Cterm"/>
    <property type="match status" value="1"/>
</dbReference>
<dbReference type="RefSeq" id="WP_133579454.1">
    <property type="nucleotide sequence ID" value="NZ_SNYJ01000003.1"/>
</dbReference>
<dbReference type="InterPro" id="IPR050765">
    <property type="entry name" value="Riboflavin_Biosynth_HTPR"/>
</dbReference>
<sequence>MNDEHFMTIALQMAAMATGQTSPNPLVGCVVVKDNSIVGTGAHLRAGRAHAEVNALQMAGEDANGATIYVTLEPCSHTGRTPPCCEAIIKAGVARVVIASMDSNPLVAGKGVTWLKRAGVSVETGVLEKEATQLNRMFMHHISAKKPYTTLKFAASLDGKIATAMGESQWITGERARRDGWKERSLHDGILVGIQTVLADQPALTTRGVGTKTPTRIVLDSHLKLPINATIVTDQMAPTWVLTNRDVSDEKVNTLEALGIRVIKTDPHQLDVWLPLLYEYGITSLYVEGGARVLGSFLTSGNYQRVVAYLAPMLLGGDNALSSFGGKGIDSLANTTRLHFKQTEQIGEDLKIVLESF</sequence>
<dbReference type="PROSITE" id="PS00903">
    <property type="entry name" value="CYT_DCMP_DEAMINASES_1"/>
    <property type="match status" value="1"/>
</dbReference>
<dbReference type="InterPro" id="IPR002734">
    <property type="entry name" value="RibDG_C"/>
</dbReference>
<evidence type="ECO:0000256" key="16">
    <source>
        <dbReference type="PIRSR" id="PIRSR006769-1"/>
    </source>
</evidence>
<comment type="function">
    <text evidence="1 15">Converts 2,5-diamino-6-(ribosylamino)-4(3h)-pyrimidinone 5'-phosphate into 5-amino-6-(ribosylamino)-2,4(1h,3h)-pyrimidinedione 5'-phosphate.</text>
</comment>
<dbReference type="OrthoDB" id="9800865at2"/>
<keyword evidence="11 15" id="KW-0560">Oxidoreductase</keyword>
<keyword evidence="7 15" id="KW-0479">Metal-binding</keyword>
<dbReference type="PROSITE" id="PS51747">
    <property type="entry name" value="CYT_DCMP_DEAMINASES_2"/>
    <property type="match status" value="1"/>
</dbReference>
<feature type="binding site" evidence="17">
    <location>
        <position position="196"/>
    </location>
    <ligand>
        <name>NADP(+)</name>
        <dbReference type="ChEBI" id="CHEBI:58349"/>
    </ligand>
</feature>
<dbReference type="GO" id="GO:0008703">
    <property type="term" value="F:5-amino-6-(5-phosphoribosylamino)uracil reductase activity"/>
    <property type="evidence" value="ECO:0007669"/>
    <property type="project" value="UniProtKB-EC"/>
</dbReference>
<organism evidence="20 21">
    <name type="scientific">Aureibacillus halotolerans</name>
    <dbReference type="NCBI Taxonomy" id="1508390"/>
    <lineage>
        <taxon>Bacteria</taxon>
        <taxon>Bacillati</taxon>
        <taxon>Bacillota</taxon>
        <taxon>Bacilli</taxon>
        <taxon>Bacillales</taxon>
        <taxon>Bacillaceae</taxon>
        <taxon>Aureibacillus</taxon>
    </lineage>
</organism>
<evidence type="ECO:0000256" key="7">
    <source>
        <dbReference type="ARBA" id="ARBA00022723"/>
    </source>
</evidence>
<dbReference type="SUPFAM" id="SSF53597">
    <property type="entry name" value="Dihydrofolate reductase-like"/>
    <property type="match status" value="1"/>
</dbReference>
<keyword evidence="9 15" id="KW-0862">Zinc</keyword>
<feature type="binding site" evidence="17">
    <location>
        <position position="288"/>
    </location>
    <ligand>
        <name>substrate</name>
    </ligand>
</feature>
<evidence type="ECO:0000256" key="1">
    <source>
        <dbReference type="ARBA" id="ARBA00002151"/>
    </source>
</evidence>
<evidence type="ECO:0000256" key="4">
    <source>
        <dbReference type="ARBA" id="ARBA00005259"/>
    </source>
</evidence>
<dbReference type="NCBIfam" id="TIGR00326">
    <property type="entry name" value="eubact_ribD"/>
    <property type="match status" value="1"/>
</dbReference>
<feature type="binding site" evidence="17">
    <location>
        <position position="184"/>
    </location>
    <ligand>
        <name>substrate</name>
    </ligand>
</feature>
<dbReference type="CDD" id="cd01284">
    <property type="entry name" value="Riboflavin_deaminase-reductase"/>
    <property type="match status" value="1"/>
</dbReference>
<dbReference type="InterPro" id="IPR016193">
    <property type="entry name" value="Cytidine_deaminase-like"/>
</dbReference>
<dbReference type="Gene3D" id="3.40.140.10">
    <property type="entry name" value="Cytidine Deaminase, domain 2"/>
    <property type="match status" value="1"/>
</dbReference>
<dbReference type="AlphaFoldDB" id="A0A4R6U5T9"/>
<comment type="similarity">
    <text evidence="5 15">In the C-terminal section; belongs to the HTP reductase family.</text>
</comment>
<feature type="binding site" evidence="17">
    <location>
        <position position="204"/>
    </location>
    <ligand>
        <name>substrate</name>
    </ligand>
</feature>
<dbReference type="Gene3D" id="3.40.430.10">
    <property type="entry name" value="Dihydrofolate Reductase, subunit A"/>
    <property type="match status" value="1"/>
</dbReference>
<accession>A0A4R6U5T9</accession>
<evidence type="ECO:0000256" key="11">
    <source>
        <dbReference type="ARBA" id="ARBA00023002"/>
    </source>
</evidence>
<dbReference type="PANTHER" id="PTHR38011">
    <property type="entry name" value="DIHYDROFOLATE REDUCTASE FAMILY PROTEIN (AFU_ORTHOLOGUE AFUA_8G06820)"/>
    <property type="match status" value="1"/>
</dbReference>
<comment type="cofactor">
    <cofactor evidence="15 18">
        <name>Zn(2+)</name>
        <dbReference type="ChEBI" id="CHEBI:29105"/>
    </cofactor>
    <text evidence="15 18">Binds 1 zinc ion.</text>
</comment>
<feature type="binding site" evidence="17">
    <location>
        <position position="168"/>
    </location>
    <ligand>
        <name>substrate</name>
    </ligand>
</feature>
<dbReference type="InterPro" id="IPR002125">
    <property type="entry name" value="CMP_dCMP_dom"/>
</dbReference>
<feature type="binding site" evidence="18">
    <location>
        <position position="50"/>
    </location>
    <ligand>
        <name>Zn(2+)</name>
        <dbReference type="ChEBI" id="CHEBI:29105"/>
        <note>catalytic</note>
    </ligand>
</feature>
<evidence type="ECO:0000256" key="6">
    <source>
        <dbReference type="ARBA" id="ARBA00022619"/>
    </source>
</evidence>
<feature type="binding site" evidence="17">
    <location>
        <position position="221"/>
    </location>
    <ligand>
        <name>NADP(+)</name>
        <dbReference type="ChEBI" id="CHEBI:58349"/>
    </ligand>
</feature>
<feature type="active site" description="Proton donor" evidence="16">
    <location>
        <position position="52"/>
    </location>
</feature>
<feature type="binding site" evidence="17">
    <location>
        <position position="207"/>
    </location>
    <ligand>
        <name>substrate</name>
    </ligand>
</feature>
<feature type="binding site" evidence="17">
    <location>
        <begin position="290"/>
        <end position="296"/>
    </location>
    <ligand>
        <name>NADP(+)</name>
        <dbReference type="ChEBI" id="CHEBI:58349"/>
    </ligand>
</feature>
<comment type="caution">
    <text evidence="20">The sequence shown here is derived from an EMBL/GenBank/DDBJ whole genome shotgun (WGS) entry which is preliminary data.</text>
</comment>
<keyword evidence="21" id="KW-1185">Reference proteome</keyword>
<dbReference type="InterPro" id="IPR024072">
    <property type="entry name" value="DHFR-like_dom_sf"/>
</dbReference>
<evidence type="ECO:0000313" key="21">
    <source>
        <dbReference type="Proteomes" id="UP000295632"/>
    </source>
</evidence>
<dbReference type="Pfam" id="PF01872">
    <property type="entry name" value="RibD_C"/>
    <property type="match status" value="1"/>
</dbReference>
<evidence type="ECO:0000256" key="13">
    <source>
        <dbReference type="ARBA" id="ARBA00049861"/>
    </source>
</evidence>
<evidence type="ECO:0000256" key="12">
    <source>
        <dbReference type="ARBA" id="ARBA00023268"/>
    </source>
</evidence>
<feature type="domain" description="CMP/dCMP-type deaminase" evidence="19">
    <location>
        <begin position="1"/>
        <end position="123"/>
    </location>
</feature>
<dbReference type="EC" id="3.5.4.26" evidence="15"/>
<keyword evidence="6 15" id="KW-0686">Riboflavin biosynthesis</keyword>
<dbReference type="GO" id="GO:0008270">
    <property type="term" value="F:zinc ion binding"/>
    <property type="evidence" value="ECO:0007669"/>
    <property type="project" value="InterPro"/>
</dbReference>
<evidence type="ECO:0000256" key="15">
    <source>
        <dbReference type="PIRNR" id="PIRNR006769"/>
    </source>
</evidence>
<dbReference type="InterPro" id="IPR016192">
    <property type="entry name" value="APOBEC/CMP_deaminase_Zn-bd"/>
</dbReference>
<evidence type="ECO:0000256" key="14">
    <source>
        <dbReference type="ARBA" id="ARBA00049886"/>
    </source>
</evidence>
<keyword evidence="10 15" id="KW-0521">NADP</keyword>
<dbReference type="InterPro" id="IPR011549">
    <property type="entry name" value="RibD_C"/>
</dbReference>
<feature type="binding site" evidence="18">
    <location>
        <position position="84"/>
    </location>
    <ligand>
        <name>Zn(2+)</name>
        <dbReference type="ChEBI" id="CHEBI:29105"/>
        <note>catalytic</note>
    </ligand>
</feature>
<comment type="catalytic activity">
    <reaction evidence="14 15">
        <text>2,5-diamino-6-hydroxy-4-(5-phosphoribosylamino)-pyrimidine + H2O + H(+) = 5-amino-6-(5-phospho-D-ribosylamino)uracil + NH4(+)</text>
        <dbReference type="Rhea" id="RHEA:21868"/>
        <dbReference type="ChEBI" id="CHEBI:15377"/>
        <dbReference type="ChEBI" id="CHEBI:15378"/>
        <dbReference type="ChEBI" id="CHEBI:28938"/>
        <dbReference type="ChEBI" id="CHEBI:58453"/>
        <dbReference type="ChEBI" id="CHEBI:58614"/>
        <dbReference type="EC" id="3.5.4.26"/>
    </reaction>
</comment>
<dbReference type="InterPro" id="IPR004794">
    <property type="entry name" value="Eubact_RibD"/>
</dbReference>
<gene>
    <name evidence="20" type="ORF">EV213_103169</name>
</gene>
<protein>
    <recommendedName>
        <fullName evidence="15">Riboflavin biosynthesis protein RibD</fullName>
    </recommendedName>
    <domain>
        <recommendedName>
            <fullName evidence="15">Diaminohydroxyphosphoribosylaminopyrimidine deaminase</fullName>
            <shortName evidence="15">DRAP deaminase</shortName>
            <ecNumber evidence="15">3.5.4.26</ecNumber>
        </recommendedName>
        <alternativeName>
            <fullName evidence="15">Riboflavin-specific deaminase</fullName>
        </alternativeName>
    </domain>
    <domain>
        <recommendedName>
            <fullName evidence="15">5-amino-6-(5-phosphoribosylamino)uracil reductase</fullName>
            <ecNumber evidence="15">1.1.1.193</ecNumber>
        </recommendedName>
        <alternativeName>
            <fullName evidence="15">HTP reductase</fullName>
        </alternativeName>
    </domain>
</protein>
<reference evidence="20 21" key="1">
    <citation type="submission" date="2019-03" db="EMBL/GenBank/DDBJ databases">
        <title>Genomic Encyclopedia of Type Strains, Phase IV (KMG-IV): sequencing the most valuable type-strain genomes for metagenomic binning, comparative biology and taxonomic classification.</title>
        <authorList>
            <person name="Goeker M."/>
        </authorList>
    </citation>
    <scope>NUCLEOTIDE SEQUENCE [LARGE SCALE GENOMIC DNA]</scope>
    <source>
        <strain evidence="20 21">DSM 28697</strain>
    </source>
</reference>
<name>A0A4R6U5T9_9BACI</name>
<dbReference type="FunFam" id="3.40.140.10:FF:000025">
    <property type="entry name" value="Riboflavin biosynthesis protein RibD"/>
    <property type="match status" value="1"/>
</dbReference>
<evidence type="ECO:0000313" key="20">
    <source>
        <dbReference type="EMBL" id="TDQ41591.1"/>
    </source>
</evidence>
<dbReference type="Proteomes" id="UP000295632">
    <property type="component" value="Unassembled WGS sequence"/>
</dbReference>
<proteinExistence type="inferred from homology"/>
<evidence type="ECO:0000256" key="2">
    <source>
        <dbReference type="ARBA" id="ARBA00004882"/>
    </source>
</evidence>
<dbReference type="EC" id="1.1.1.193" evidence="15"/>
<dbReference type="PIRSF" id="PIRSF006769">
    <property type="entry name" value="RibD"/>
    <property type="match status" value="1"/>
</dbReference>
<evidence type="ECO:0000256" key="9">
    <source>
        <dbReference type="ARBA" id="ARBA00022833"/>
    </source>
</evidence>
<keyword evidence="12" id="KW-0511">Multifunctional enzyme</keyword>
<feature type="binding site" evidence="17">
    <location>
        <position position="154"/>
    </location>
    <ligand>
        <name>NADP(+)</name>
        <dbReference type="ChEBI" id="CHEBI:58349"/>
    </ligand>
</feature>
<dbReference type="EMBL" id="SNYJ01000003">
    <property type="protein sequence ID" value="TDQ41591.1"/>
    <property type="molecule type" value="Genomic_DNA"/>
</dbReference>
<feature type="binding site" evidence="17">
    <location>
        <position position="200"/>
    </location>
    <ligand>
        <name>NADP(+)</name>
        <dbReference type="ChEBI" id="CHEBI:58349"/>
    </ligand>
</feature>
<dbReference type="GO" id="GO:0009231">
    <property type="term" value="P:riboflavin biosynthetic process"/>
    <property type="evidence" value="ECO:0007669"/>
    <property type="project" value="UniProtKB-UniPathway"/>
</dbReference>
<evidence type="ECO:0000259" key="19">
    <source>
        <dbReference type="PROSITE" id="PS51747"/>
    </source>
</evidence>
<evidence type="ECO:0000256" key="10">
    <source>
        <dbReference type="ARBA" id="ARBA00022857"/>
    </source>
</evidence>
<evidence type="ECO:0000256" key="8">
    <source>
        <dbReference type="ARBA" id="ARBA00022801"/>
    </source>
</evidence>
<evidence type="ECO:0000256" key="5">
    <source>
        <dbReference type="ARBA" id="ARBA00007417"/>
    </source>
</evidence>
<evidence type="ECO:0000256" key="17">
    <source>
        <dbReference type="PIRSR" id="PIRSR006769-2"/>
    </source>
</evidence>